<dbReference type="GeneID" id="63799538"/>
<dbReference type="CDD" id="cd01741">
    <property type="entry name" value="GATase1_1"/>
    <property type="match status" value="1"/>
</dbReference>
<dbReference type="InterPro" id="IPR017926">
    <property type="entry name" value="GATASE"/>
</dbReference>
<dbReference type="EMBL" id="MIKG01000033">
    <property type="protein sequence ID" value="RAO74312.1"/>
    <property type="molecule type" value="Genomic_DNA"/>
</dbReference>
<protein>
    <recommendedName>
        <fullName evidence="1">Glutamine amidotransferase domain-containing protein</fullName>
    </recommendedName>
</protein>
<dbReference type="SUPFAM" id="SSF52317">
    <property type="entry name" value="Class I glutamine amidotransferase-like"/>
    <property type="match status" value="1"/>
</dbReference>
<dbReference type="Gene3D" id="3.40.50.880">
    <property type="match status" value="1"/>
</dbReference>
<dbReference type="AlphaFoldDB" id="A0A364LEU8"/>
<organism evidence="2 3">
    <name type="scientific">Talaromyces amestolkiae</name>
    <dbReference type="NCBI Taxonomy" id="1196081"/>
    <lineage>
        <taxon>Eukaryota</taxon>
        <taxon>Fungi</taxon>
        <taxon>Dikarya</taxon>
        <taxon>Ascomycota</taxon>
        <taxon>Pezizomycotina</taxon>
        <taxon>Eurotiomycetes</taxon>
        <taxon>Eurotiomycetidae</taxon>
        <taxon>Eurotiales</taxon>
        <taxon>Trichocomaceae</taxon>
        <taxon>Talaromyces</taxon>
        <taxon>Talaromyces sect. Talaromyces</taxon>
    </lineage>
</organism>
<dbReference type="InterPro" id="IPR044992">
    <property type="entry name" value="ChyE-like"/>
</dbReference>
<comment type="caution">
    <text evidence="2">The sequence shown here is derived from an EMBL/GenBank/DDBJ whole genome shotgun (WGS) entry which is preliminary data.</text>
</comment>
<dbReference type="InterPro" id="IPR029062">
    <property type="entry name" value="Class_I_gatase-like"/>
</dbReference>
<dbReference type="GO" id="GO:0005829">
    <property type="term" value="C:cytosol"/>
    <property type="evidence" value="ECO:0007669"/>
    <property type="project" value="TreeGrafter"/>
</dbReference>
<dbReference type="Pfam" id="PF00117">
    <property type="entry name" value="GATase"/>
    <property type="match status" value="1"/>
</dbReference>
<dbReference type="RefSeq" id="XP_040738826.1">
    <property type="nucleotide sequence ID" value="XM_040872942.1"/>
</dbReference>
<evidence type="ECO:0000313" key="3">
    <source>
        <dbReference type="Proteomes" id="UP000249363"/>
    </source>
</evidence>
<dbReference type="STRING" id="1196081.A0A364LEU8"/>
<evidence type="ECO:0000259" key="1">
    <source>
        <dbReference type="Pfam" id="PF00117"/>
    </source>
</evidence>
<dbReference type="PANTHER" id="PTHR42695">
    <property type="entry name" value="GLUTAMINE AMIDOTRANSFERASE YLR126C-RELATED"/>
    <property type="match status" value="1"/>
</dbReference>
<reference evidence="2 3" key="1">
    <citation type="journal article" date="2017" name="Biotechnol. Biofuels">
        <title>Differential beta-glucosidase expression as a function of carbon source availability in Talaromyces amestolkiae: a genomic and proteomic approach.</title>
        <authorList>
            <person name="de Eugenio L.I."/>
            <person name="Mendez-Liter J.A."/>
            <person name="Nieto-Dominguez M."/>
            <person name="Alonso L."/>
            <person name="Gil-Munoz J."/>
            <person name="Barriuso J."/>
            <person name="Prieto A."/>
            <person name="Martinez M.J."/>
        </authorList>
    </citation>
    <scope>NUCLEOTIDE SEQUENCE [LARGE SCALE GENOMIC DNA]</scope>
    <source>
        <strain evidence="2 3">CIB</strain>
    </source>
</reference>
<dbReference type="PROSITE" id="PS51273">
    <property type="entry name" value="GATASE_TYPE_1"/>
    <property type="match status" value="1"/>
</dbReference>
<dbReference type="Proteomes" id="UP000249363">
    <property type="component" value="Unassembled WGS sequence"/>
</dbReference>
<accession>A0A364LEU8</accession>
<dbReference type="PANTHER" id="PTHR42695:SF5">
    <property type="entry name" value="GLUTAMINE AMIDOTRANSFERASE YLR126C-RELATED"/>
    <property type="match status" value="1"/>
</dbReference>
<name>A0A364LEU8_TALAM</name>
<sequence>MSQSLKIAILQNDHRSEGYWNDIREAFCDVIGTAAPDSQINFFDPIELQVYPELSDNYDLIILSGGNAEHDGNVPWVLKMQAFIRTVAQNHPRQKLVGICWGHQAIHKSLGGTVGYRKEGAEVQTHIKLTPEGSKFFQFAEARGALVVNVMHLEYVYEPGSNFIPLAEDHQSFISTNNSILTFQAHPEIGAEFAERIIRKDFKRRLSQSDFEHALEELDCPLDNEKIWKRILQWARN</sequence>
<dbReference type="OrthoDB" id="92161at2759"/>
<gene>
    <name evidence="2" type="ORF">BHQ10_010324</name>
</gene>
<feature type="domain" description="Glutamine amidotransferase" evidence="1">
    <location>
        <begin position="55"/>
        <end position="192"/>
    </location>
</feature>
<proteinExistence type="predicted"/>
<keyword evidence="3" id="KW-1185">Reference proteome</keyword>
<evidence type="ECO:0000313" key="2">
    <source>
        <dbReference type="EMBL" id="RAO74312.1"/>
    </source>
</evidence>
<dbReference type="GO" id="GO:0005634">
    <property type="term" value="C:nucleus"/>
    <property type="evidence" value="ECO:0007669"/>
    <property type="project" value="TreeGrafter"/>
</dbReference>